<dbReference type="EMBL" id="SNXX01000009">
    <property type="protein sequence ID" value="TDP95240.1"/>
    <property type="molecule type" value="Genomic_DNA"/>
</dbReference>
<dbReference type="InterPro" id="IPR036371">
    <property type="entry name" value="TPK_B1-bd_sf"/>
</dbReference>
<dbReference type="GO" id="GO:0009229">
    <property type="term" value="P:thiamine diphosphate biosynthetic process"/>
    <property type="evidence" value="ECO:0007669"/>
    <property type="project" value="InterPro"/>
</dbReference>
<dbReference type="Pfam" id="PF04263">
    <property type="entry name" value="TPK_catalytic"/>
    <property type="match status" value="1"/>
</dbReference>
<comment type="caution">
    <text evidence="7">The sequence shown here is derived from an EMBL/GenBank/DDBJ whole genome shotgun (WGS) entry which is preliminary data.</text>
</comment>
<evidence type="ECO:0000313" key="7">
    <source>
        <dbReference type="EMBL" id="TDP95240.1"/>
    </source>
</evidence>
<dbReference type="SMART" id="SM00983">
    <property type="entry name" value="TPK_B1_binding"/>
    <property type="match status" value="1"/>
</dbReference>
<evidence type="ECO:0000256" key="2">
    <source>
        <dbReference type="ARBA" id="ARBA00022741"/>
    </source>
</evidence>
<sequence length="218" mass="24838">MSKKKALLVLNGEFDLNKKKLELIIKKEGIDFIIAVDGGSNKLKKLELLPDLIIGDLDSITEENKNHFRKEKVEIIKHPVEKDQTDSEIAVDYCKENDFEQLYLTAALGGRIDQQLANLNLLEYIYEIDLEAKIISDKIEIAIIDQKKKFLAKEGYRLSLIPQSSTVRGLSIKGCKYNLTNQDIFRSQSRGISNLIESEQAEVRLKSGLLIYVLEKLK</sequence>
<dbReference type="GO" id="GO:0006772">
    <property type="term" value="P:thiamine metabolic process"/>
    <property type="evidence" value="ECO:0007669"/>
    <property type="project" value="UniProtKB-UniRule"/>
</dbReference>
<dbReference type="GO" id="GO:0030975">
    <property type="term" value="F:thiamine binding"/>
    <property type="evidence" value="ECO:0007669"/>
    <property type="project" value="InterPro"/>
</dbReference>
<dbReference type="InterPro" id="IPR036759">
    <property type="entry name" value="TPK_catalytic_sf"/>
</dbReference>
<accession>A0A4R6S654</accession>
<reference evidence="7 8" key="1">
    <citation type="submission" date="2019-03" db="EMBL/GenBank/DDBJ databases">
        <title>Subsurface microbial communities from deep shales in Ohio and West Virginia, USA.</title>
        <authorList>
            <person name="Wrighton K."/>
        </authorList>
    </citation>
    <scope>NUCLEOTIDE SEQUENCE [LARGE SCALE GENOMIC DNA]</scope>
    <source>
        <strain evidence="7 8">MSL 7</strain>
    </source>
</reference>
<dbReference type="InterPro" id="IPR006282">
    <property type="entry name" value="Thi_PPkinase"/>
</dbReference>
<dbReference type="SUPFAM" id="SSF63862">
    <property type="entry name" value="Thiamin pyrophosphokinase, substrate-binding domain"/>
    <property type="match status" value="1"/>
</dbReference>
<dbReference type="InterPro" id="IPR007373">
    <property type="entry name" value="Thiamin_PyroPKinase_B1-bd"/>
</dbReference>
<dbReference type="GO" id="GO:0005524">
    <property type="term" value="F:ATP binding"/>
    <property type="evidence" value="ECO:0007669"/>
    <property type="project" value="UniProtKB-KW"/>
</dbReference>
<proteinExistence type="predicted"/>
<evidence type="ECO:0000259" key="6">
    <source>
        <dbReference type="SMART" id="SM00983"/>
    </source>
</evidence>
<dbReference type="PANTHER" id="PTHR41299:SF1">
    <property type="entry name" value="THIAMINE PYROPHOSPHOKINASE"/>
    <property type="match status" value="1"/>
</dbReference>
<name>A0A4R6S654_9FIRM</name>
<gene>
    <name evidence="7" type="ORF">C7957_10914</name>
</gene>
<dbReference type="SUPFAM" id="SSF63999">
    <property type="entry name" value="Thiamin pyrophosphokinase, catalytic domain"/>
    <property type="match status" value="1"/>
</dbReference>
<feature type="domain" description="Thiamin pyrophosphokinase thiamin-binding" evidence="6">
    <location>
        <begin position="137"/>
        <end position="211"/>
    </location>
</feature>
<keyword evidence="4" id="KW-0067">ATP-binding</keyword>
<dbReference type="PANTHER" id="PTHR41299">
    <property type="entry name" value="THIAMINE PYROPHOSPHOKINASE"/>
    <property type="match status" value="1"/>
</dbReference>
<evidence type="ECO:0000313" key="8">
    <source>
        <dbReference type="Proteomes" id="UP000295176"/>
    </source>
</evidence>
<organism evidence="7 8">
    <name type="scientific">Halanaerobium saccharolyticum</name>
    <dbReference type="NCBI Taxonomy" id="43595"/>
    <lineage>
        <taxon>Bacteria</taxon>
        <taxon>Bacillati</taxon>
        <taxon>Bacillota</taxon>
        <taxon>Clostridia</taxon>
        <taxon>Halanaerobiales</taxon>
        <taxon>Halanaerobiaceae</taxon>
        <taxon>Halanaerobium</taxon>
    </lineage>
</organism>
<dbReference type="NCBIfam" id="TIGR01378">
    <property type="entry name" value="thi_PPkinase"/>
    <property type="match status" value="1"/>
</dbReference>
<dbReference type="RefSeq" id="WP_133530210.1">
    <property type="nucleotide sequence ID" value="NZ_SNXX01000009.1"/>
</dbReference>
<evidence type="ECO:0000256" key="4">
    <source>
        <dbReference type="ARBA" id="ARBA00022840"/>
    </source>
</evidence>
<dbReference type="Proteomes" id="UP000295176">
    <property type="component" value="Unassembled WGS sequence"/>
</dbReference>
<keyword evidence="2" id="KW-0547">Nucleotide-binding</keyword>
<dbReference type="Pfam" id="PF04265">
    <property type="entry name" value="TPK_B1_binding"/>
    <property type="match status" value="1"/>
</dbReference>
<dbReference type="EC" id="2.7.6.2" evidence="5"/>
<dbReference type="Gene3D" id="3.40.50.10240">
    <property type="entry name" value="Thiamin pyrophosphokinase, catalytic domain"/>
    <property type="match status" value="1"/>
</dbReference>
<dbReference type="GO" id="GO:0004788">
    <property type="term" value="F:thiamine diphosphokinase activity"/>
    <property type="evidence" value="ECO:0007669"/>
    <property type="project" value="UniProtKB-UniRule"/>
</dbReference>
<dbReference type="InterPro" id="IPR053149">
    <property type="entry name" value="TPK"/>
</dbReference>
<keyword evidence="3 7" id="KW-0418">Kinase</keyword>
<protein>
    <recommendedName>
        <fullName evidence="5">Thiamine diphosphokinase</fullName>
        <ecNumber evidence="5">2.7.6.2</ecNumber>
    </recommendedName>
</protein>
<dbReference type="AlphaFoldDB" id="A0A4R6S654"/>
<evidence type="ECO:0000256" key="1">
    <source>
        <dbReference type="ARBA" id="ARBA00022679"/>
    </source>
</evidence>
<dbReference type="CDD" id="cd07995">
    <property type="entry name" value="TPK"/>
    <property type="match status" value="1"/>
</dbReference>
<keyword evidence="1" id="KW-0808">Transferase</keyword>
<evidence type="ECO:0000256" key="3">
    <source>
        <dbReference type="ARBA" id="ARBA00022777"/>
    </source>
</evidence>
<dbReference type="InterPro" id="IPR007371">
    <property type="entry name" value="TPK_catalytic"/>
</dbReference>
<evidence type="ECO:0000256" key="5">
    <source>
        <dbReference type="NCBIfam" id="TIGR01378"/>
    </source>
</evidence>
<dbReference type="GO" id="GO:0016301">
    <property type="term" value="F:kinase activity"/>
    <property type="evidence" value="ECO:0007669"/>
    <property type="project" value="UniProtKB-KW"/>
</dbReference>